<gene>
    <name evidence="3" type="ORF">RD2015_3737</name>
</gene>
<name>A0A0U3LJB9_9BURK</name>
<comment type="similarity">
    <text evidence="1">Belongs to the glycosyl hydrolase 16 family.</text>
</comment>
<accession>A0A0U3LJB9</accession>
<dbReference type="InterPro" id="IPR000757">
    <property type="entry name" value="Beta-glucanase-like"/>
</dbReference>
<dbReference type="PROSITE" id="PS51762">
    <property type="entry name" value="GH16_2"/>
    <property type="match status" value="1"/>
</dbReference>
<evidence type="ECO:0000256" key="1">
    <source>
        <dbReference type="ARBA" id="ARBA00006865"/>
    </source>
</evidence>
<dbReference type="CDD" id="cd08023">
    <property type="entry name" value="GH16_laminarinase_like"/>
    <property type="match status" value="1"/>
</dbReference>
<dbReference type="Gene3D" id="2.60.120.200">
    <property type="match status" value="1"/>
</dbReference>
<evidence type="ECO:0000313" key="4">
    <source>
        <dbReference type="Proteomes" id="UP000060699"/>
    </source>
</evidence>
<reference evidence="3 4" key="1">
    <citation type="submission" date="2015-12" db="EMBL/GenBank/DDBJ databases">
        <title>Complete genome of Roseateles depolymerans KCTC 42856.</title>
        <authorList>
            <person name="Kim K.M."/>
        </authorList>
    </citation>
    <scope>NUCLEOTIDE SEQUENCE [LARGE SCALE GENOMIC DNA]</scope>
    <source>
        <strain evidence="3 4">KCTC 42856</strain>
    </source>
</reference>
<organism evidence="3 4">
    <name type="scientific">Roseateles depolymerans</name>
    <dbReference type="NCBI Taxonomy" id="76731"/>
    <lineage>
        <taxon>Bacteria</taxon>
        <taxon>Pseudomonadati</taxon>
        <taxon>Pseudomonadota</taxon>
        <taxon>Betaproteobacteria</taxon>
        <taxon>Burkholderiales</taxon>
        <taxon>Sphaerotilaceae</taxon>
        <taxon>Roseateles</taxon>
    </lineage>
</organism>
<dbReference type="PATRIC" id="fig|76731.3.peg.3830"/>
<dbReference type="STRING" id="76731.RD2015_3737"/>
<dbReference type="AlphaFoldDB" id="A0A0U3LJB9"/>
<dbReference type="GO" id="GO:0004553">
    <property type="term" value="F:hydrolase activity, hydrolyzing O-glycosyl compounds"/>
    <property type="evidence" value="ECO:0007669"/>
    <property type="project" value="InterPro"/>
</dbReference>
<proteinExistence type="inferred from homology"/>
<dbReference type="GO" id="GO:0005975">
    <property type="term" value="P:carbohydrate metabolic process"/>
    <property type="evidence" value="ECO:0007669"/>
    <property type="project" value="InterPro"/>
</dbReference>
<dbReference type="PANTHER" id="PTHR10963">
    <property type="entry name" value="GLYCOSYL HYDROLASE-RELATED"/>
    <property type="match status" value="1"/>
</dbReference>
<dbReference type="RefSeq" id="WP_232309821.1">
    <property type="nucleotide sequence ID" value="NZ_CP013729.1"/>
</dbReference>
<evidence type="ECO:0000313" key="3">
    <source>
        <dbReference type="EMBL" id="ALV08191.1"/>
    </source>
</evidence>
<dbReference type="EMBL" id="CP013729">
    <property type="protein sequence ID" value="ALV08191.1"/>
    <property type="molecule type" value="Genomic_DNA"/>
</dbReference>
<dbReference type="InterPro" id="IPR013320">
    <property type="entry name" value="ConA-like_dom_sf"/>
</dbReference>
<dbReference type="Pfam" id="PF00722">
    <property type="entry name" value="Glyco_hydro_16"/>
    <property type="match status" value="1"/>
</dbReference>
<dbReference type="KEGG" id="rdp:RD2015_3737"/>
<dbReference type="Proteomes" id="UP000060699">
    <property type="component" value="Chromosome"/>
</dbReference>
<feature type="domain" description="GH16" evidence="2">
    <location>
        <begin position="4"/>
        <end position="237"/>
    </location>
</feature>
<dbReference type="InterPro" id="IPR050546">
    <property type="entry name" value="Glycosyl_Hydrlase_16"/>
</dbReference>
<keyword evidence="4" id="KW-1185">Reference proteome</keyword>
<sequence length="237" mass="26471">MWNDEFNGSGLPDATKWVYDTEANRTGWYNNEEQYYAVGKTDYSRQQDGKLLITARKASMSAEPDWGGQIYTSARLITRGKASWTYGFFEVRAKMPCGQGTWPAIWMLGTADTWPDSGEIDIMEHVGMYPDTVSATIHTRSTAGTSGNGAELKVPDACSAFHNYQATWTADSIVFAVDGKPFHTYVNKGTGSASWPFNKPQYLLLNLAIGGEMAGWVDPAVLPRTFEVDYVRIYQRR</sequence>
<dbReference type="PANTHER" id="PTHR10963:SF55">
    <property type="entry name" value="GLYCOSIDE HYDROLASE FAMILY 16 PROTEIN"/>
    <property type="match status" value="1"/>
</dbReference>
<dbReference type="SUPFAM" id="SSF49899">
    <property type="entry name" value="Concanavalin A-like lectins/glucanases"/>
    <property type="match status" value="1"/>
</dbReference>
<evidence type="ECO:0000259" key="2">
    <source>
        <dbReference type="PROSITE" id="PS51762"/>
    </source>
</evidence>
<protein>
    <submittedName>
        <fullName evidence="3">Licheninase</fullName>
    </submittedName>
</protein>